<keyword evidence="5 7" id="KW-1133">Transmembrane helix</keyword>
<evidence type="ECO:0000256" key="2">
    <source>
        <dbReference type="ARBA" id="ARBA00022448"/>
    </source>
</evidence>
<dbReference type="GO" id="GO:0005886">
    <property type="term" value="C:plasma membrane"/>
    <property type="evidence" value="ECO:0007669"/>
    <property type="project" value="UniProtKB-SubCell"/>
</dbReference>
<evidence type="ECO:0000256" key="1">
    <source>
        <dbReference type="ARBA" id="ARBA00004651"/>
    </source>
</evidence>
<keyword evidence="4 7" id="KW-0812">Transmembrane</keyword>
<dbReference type="InterPro" id="IPR010290">
    <property type="entry name" value="TM_effector"/>
</dbReference>
<evidence type="ECO:0000256" key="6">
    <source>
        <dbReference type="ARBA" id="ARBA00023136"/>
    </source>
</evidence>
<dbReference type="Proteomes" id="UP000534286">
    <property type="component" value="Unassembled WGS sequence"/>
</dbReference>
<feature type="transmembrane region" description="Helical" evidence="7">
    <location>
        <begin position="199"/>
        <end position="223"/>
    </location>
</feature>
<feature type="transmembrane region" description="Helical" evidence="7">
    <location>
        <begin position="29"/>
        <end position="48"/>
    </location>
</feature>
<evidence type="ECO:0000256" key="4">
    <source>
        <dbReference type="ARBA" id="ARBA00022692"/>
    </source>
</evidence>
<feature type="transmembrane region" description="Helical" evidence="7">
    <location>
        <begin position="60"/>
        <end position="81"/>
    </location>
</feature>
<feature type="transmembrane region" description="Helical" evidence="7">
    <location>
        <begin position="229"/>
        <end position="251"/>
    </location>
</feature>
<keyword evidence="10" id="KW-1185">Reference proteome</keyword>
<dbReference type="CDD" id="cd06173">
    <property type="entry name" value="MFS_MefA_like"/>
    <property type="match status" value="1"/>
</dbReference>
<dbReference type="Pfam" id="PF05977">
    <property type="entry name" value="MFS_3"/>
    <property type="match status" value="1"/>
</dbReference>
<evidence type="ECO:0000313" key="10">
    <source>
        <dbReference type="Proteomes" id="UP000534286"/>
    </source>
</evidence>
<evidence type="ECO:0000313" key="9">
    <source>
        <dbReference type="EMBL" id="MBB4943465.1"/>
    </source>
</evidence>
<feature type="transmembrane region" description="Helical" evidence="7">
    <location>
        <begin position="131"/>
        <end position="156"/>
    </location>
</feature>
<dbReference type="InterPro" id="IPR020846">
    <property type="entry name" value="MFS_dom"/>
</dbReference>
<proteinExistence type="predicted"/>
<name>A0A7W7S3Y2_9ACTN</name>
<feature type="domain" description="Major facilitator superfamily (MFS) profile" evidence="8">
    <location>
        <begin position="196"/>
        <end position="417"/>
    </location>
</feature>
<dbReference type="PROSITE" id="PS50850">
    <property type="entry name" value="MFS"/>
    <property type="match status" value="1"/>
</dbReference>
<dbReference type="GO" id="GO:0022857">
    <property type="term" value="F:transmembrane transporter activity"/>
    <property type="evidence" value="ECO:0007669"/>
    <property type="project" value="InterPro"/>
</dbReference>
<keyword evidence="3" id="KW-1003">Cell membrane</keyword>
<comment type="subcellular location">
    <subcellularLocation>
        <location evidence="1">Cell membrane</location>
        <topology evidence="1">Multi-pass membrane protein</topology>
    </subcellularLocation>
</comment>
<sequence length="417" mass="42925">MTIVALPLTAVVYLHASPAQMGILGAASFLPHLVLGLPAGVWVDRMPYRRTLILADLTQTLLLGSVPVLAVLGSLQIWHLYVVAVLAGVGNLFETVTAQSFTPILVSRRQLLPANSALMLSNATVNTTGSVLGGALVSLLTAPVAIAADAVTFLLAGLCKARIRTSGPVVVSAGAHRQHLRADILEGLRAVFGHRIIRAVTLAAAVGALAGQMQNVVLVLYLVRDLSLSPGLVGVVVAIGGVAGILGALVATRITQRIGPGRAFVAGMFLAAMAGLVLAAAAGPLSLVLAVLAMAQLLRGTGPSLYGVNQQTLRQALIAPVLLSRANATWRFLVYGTQPLGALLGGLLGSALNLRATLIISSAVMLLGTVIAHVSPLRSLRELPAQEAGDESTALTEWSAAFCPSPSEEVPRAASKD</sequence>
<dbReference type="SUPFAM" id="SSF103473">
    <property type="entry name" value="MFS general substrate transporter"/>
    <property type="match status" value="1"/>
</dbReference>
<keyword evidence="2" id="KW-0813">Transport</keyword>
<feature type="transmembrane region" description="Helical" evidence="7">
    <location>
        <begin position="263"/>
        <end position="295"/>
    </location>
</feature>
<evidence type="ECO:0000256" key="5">
    <source>
        <dbReference type="ARBA" id="ARBA00022989"/>
    </source>
</evidence>
<evidence type="ECO:0000256" key="3">
    <source>
        <dbReference type="ARBA" id="ARBA00022475"/>
    </source>
</evidence>
<comment type="caution">
    <text evidence="9">The sequence shown here is derived from an EMBL/GenBank/DDBJ whole genome shotgun (WGS) entry which is preliminary data.</text>
</comment>
<reference evidence="9 10" key="1">
    <citation type="submission" date="2020-08" db="EMBL/GenBank/DDBJ databases">
        <title>Sequencing the genomes of 1000 actinobacteria strains.</title>
        <authorList>
            <person name="Klenk H.-P."/>
        </authorList>
    </citation>
    <scope>NUCLEOTIDE SEQUENCE [LARGE SCALE GENOMIC DNA]</scope>
    <source>
        <strain evidence="9 10">DSM 43023</strain>
    </source>
</reference>
<dbReference type="PANTHER" id="PTHR23513:SF6">
    <property type="entry name" value="MAJOR FACILITATOR SUPERFAMILY ASSOCIATED DOMAIN-CONTAINING PROTEIN"/>
    <property type="match status" value="1"/>
</dbReference>
<evidence type="ECO:0000259" key="8">
    <source>
        <dbReference type="PROSITE" id="PS50850"/>
    </source>
</evidence>
<dbReference type="AlphaFoldDB" id="A0A7W7S3Y2"/>
<organism evidence="9 10">
    <name type="scientific">Streptosporangium album</name>
    <dbReference type="NCBI Taxonomy" id="47479"/>
    <lineage>
        <taxon>Bacteria</taxon>
        <taxon>Bacillati</taxon>
        <taxon>Actinomycetota</taxon>
        <taxon>Actinomycetes</taxon>
        <taxon>Streptosporangiales</taxon>
        <taxon>Streptosporangiaceae</taxon>
        <taxon>Streptosporangium</taxon>
    </lineage>
</organism>
<gene>
    <name evidence="9" type="ORF">FHR32_007865</name>
</gene>
<dbReference type="EMBL" id="JACHJU010000005">
    <property type="protein sequence ID" value="MBB4943465.1"/>
    <property type="molecule type" value="Genomic_DNA"/>
</dbReference>
<accession>A0A7W7S3Y2</accession>
<protein>
    <submittedName>
        <fullName evidence="9">MFS family permease</fullName>
    </submittedName>
</protein>
<dbReference type="InterPro" id="IPR036259">
    <property type="entry name" value="MFS_trans_sf"/>
</dbReference>
<dbReference type="PANTHER" id="PTHR23513">
    <property type="entry name" value="INTEGRAL MEMBRANE EFFLUX PROTEIN-RELATED"/>
    <property type="match status" value="1"/>
</dbReference>
<dbReference type="Gene3D" id="1.20.1250.20">
    <property type="entry name" value="MFS general substrate transporter like domains"/>
    <property type="match status" value="1"/>
</dbReference>
<keyword evidence="6 7" id="KW-0472">Membrane</keyword>
<evidence type="ECO:0000256" key="7">
    <source>
        <dbReference type="SAM" id="Phobius"/>
    </source>
</evidence>